<accession>A0A194S6K0</accession>
<dbReference type="PANTHER" id="PTHR10696:SF25">
    <property type="entry name" value="OXIDOREDUCTASE AIM17-RELATED"/>
    <property type="match status" value="1"/>
</dbReference>
<evidence type="ECO:0000256" key="6">
    <source>
        <dbReference type="ARBA" id="ARBA00023004"/>
    </source>
</evidence>
<dbReference type="GO" id="GO:0045329">
    <property type="term" value="P:carnitine biosynthetic process"/>
    <property type="evidence" value="ECO:0007669"/>
    <property type="project" value="TreeGrafter"/>
</dbReference>
<dbReference type="GO" id="GO:0051213">
    <property type="term" value="F:dioxygenase activity"/>
    <property type="evidence" value="ECO:0007669"/>
    <property type="project" value="UniProtKB-KW"/>
</dbReference>
<dbReference type="STRING" id="578459.A0A194S6K0"/>
<dbReference type="InterPro" id="IPR050411">
    <property type="entry name" value="AlphaKG_dependent_hydroxylases"/>
</dbReference>
<dbReference type="Gene3D" id="3.60.130.10">
    <property type="entry name" value="Clavaminate synthase-like"/>
    <property type="match status" value="1"/>
</dbReference>
<keyword evidence="4" id="KW-0223">Dioxygenase</keyword>
<dbReference type="EMBL" id="KQ474079">
    <property type="protein sequence ID" value="KPV75041.1"/>
    <property type="molecule type" value="Genomic_DNA"/>
</dbReference>
<dbReference type="Proteomes" id="UP000053890">
    <property type="component" value="Unassembled WGS sequence"/>
</dbReference>
<feature type="compositionally biased region" description="Low complexity" evidence="7">
    <location>
        <begin position="9"/>
        <end position="32"/>
    </location>
</feature>
<evidence type="ECO:0000313" key="9">
    <source>
        <dbReference type="EMBL" id="KPV75041.1"/>
    </source>
</evidence>
<comment type="cofactor">
    <cofactor evidence="1">
        <name>Fe(2+)</name>
        <dbReference type="ChEBI" id="CHEBI:29033"/>
    </cofactor>
</comment>
<keyword evidence="6" id="KW-0408">Iron</keyword>
<keyword evidence="10" id="KW-1185">Reference proteome</keyword>
<keyword evidence="3" id="KW-0479">Metal-binding</keyword>
<dbReference type="SUPFAM" id="SSF51197">
    <property type="entry name" value="Clavaminate synthase-like"/>
    <property type="match status" value="1"/>
</dbReference>
<dbReference type="PANTHER" id="PTHR10696">
    <property type="entry name" value="GAMMA-BUTYROBETAINE HYDROXYLASE-RELATED"/>
    <property type="match status" value="1"/>
</dbReference>
<protein>
    <recommendedName>
        <fullName evidence="8">TauD/TfdA-like domain-containing protein</fullName>
    </recommendedName>
</protein>
<evidence type="ECO:0000313" key="10">
    <source>
        <dbReference type="Proteomes" id="UP000053890"/>
    </source>
</evidence>
<gene>
    <name evidence="9" type="ORF">RHOBADRAFT_53941</name>
</gene>
<feature type="region of interest" description="Disordered" evidence="7">
    <location>
        <begin position="1"/>
        <end position="69"/>
    </location>
</feature>
<evidence type="ECO:0000259" key="8">
    <source>
        <dbReference type="Pfam" id="PF02668"/>
    </source>
</evidence>
<keyword evidence="5" id="KW-0560">Oxidoreductase</keyword>
<evidence type="ECO:0000256" key="7">
    <source>
        <dbReference type="SAM" id="MobiDB-lite"/>
    </source>
</evidence>
<proteinExistence type="inferred from homology"/>
<evidence type="ECO:0000256" key="4">
    <source>
        <dbReference type="ARBA" id="ARBA00022964"/>
    </source>
</evidence>
<dbReference type="Pfam" id="PF02668">
    <property type="entry name" value="TauD"/>
    <property type="match status" value="1"/>
</dbReference>
<dbReference type="InterPro" id="IPR042098">
    <property type="entry name" value="TauD-like_sf"/>
</dbReference>
<dbReference type="GO" id="GO:0005739">
    <property type="term" value="C:mitochondrion"/>
    <property type="evidence" value="ECO:0007669"/>
    <property type="project" value="TreeGrafter"/>
</dbReference>
<evidence type="ECO:0000256" key="3">
    <source>
        <dbReference type="ARBA" id="ARBA00022723"/>
    </source>
</evidence>
<evidence type="ECO:0000256" key="1">
    <source>
        <dbReference type="ARBA" id="ARBA00001954"/>
    </source>
</evidence>
<dbReference type="GeneID" id="28977517"/>
<dbReference type="OrthoDB" id="406634at2759"/>
<evidence type="ECO:0000256" key="5">
    <source>
        <dbReference type="ARBA" id="ARBA00023002"/>
    </source>
</evidence>
<dbReference type="OMA" id="SHNMRYS"/>
<feature type="domain" description="TauD/TfdA-like" evidence="8">
    <location>
        <begin position="216"/>
        <end position="488"/>
    </location>
</feature>
<dbReference type="GO" id="GO:0046872">
    <property type="term" value="F:metal ion binding"/>
    <property type="evidence" value="ECO:0007669"/>
    <property type="project" value="UniProtKB-KW"/>
</dbReference>
<evidence type="ECO:0000256" key="2">
    <source>
        <dbReference type="ARBA" id="ARBA00008654"/>
    </source>
</evidence>
<dbReference type="InterPro" id="IPR003819">
    <property type="entry name" value="TauD/TfdA-like"/>
</dbReference>
<reference evidence="9 10" key="1">
    <citation type="journal article" date="2015" name="Front. Microbiol.">
        <title>Genome sequence of the plant growth promoting endophytic yeast Rhodotorula graminis WP1.</title>
        <authorList>
            <person name="Firrincieli A."/>
            <person name="Otillar R."/>
            <person name="Salamov A."/>
            <person name="Schmutz J."/>
            <person name="Khan Z."/>
            <person name="Redman R.S."/>
            <person name="Fleck N.D."/>
            <person name="Lindquist E."/>
            <person name="Grigoriev I.V."/>
            <person name="Doty S.L."/>
        </authorList>
    </citation>
    <scope>NUCLEOTIDE SEQUENCE [LARGE SCALE GENOMIC DNA]</scope>
    <source>
        <strain evidence="9 10">WP1</strain>
    </source>
</reference>
<name>A0A194S6K0_RHOGW</name>
<organism evidence="9 10">
    <name type="scientific">Rhodotorula graminis (strain WP1)</name>
    <dbReference type="NCBI Taxonomy" id="578459"/>
    <lineage>
        <taxon>Eukaryota</taxon>
        <taxon>Fungi</taxon>
        <taxon>Dikarya</taxon>
        <taxon>Basidiomycota</taxon>
        <taxon>Pucciniomycotina</taxon>
        <taxon>Microbotryomycetes</taxon>
        <taxon>Sporidiobolales</taxon>
        <taxon>Sporidiobolaceae</taxon>
        <taxon>Rhodotorula</taxon>
    </lineage>
</organism>
<comment type="similarity">
    <text evidence="2">Belongs to the gamma-BBH/TMLD family.</text>
</comment>
<dbReference type="RefSeq" id="XP_018271090.1">
    <property type="nucleotide sequence ID" value="XM_018417069.1"/>
</dbReference>
<sequence length="539" mass="59738">MLARCTVGAPLRAATRPRPLALARLASSSTSPRRPPPSSAGAPRPQPRPPAHARPQDDLKPQPFVLRPRSRTYQLESLSTSPDSPLSDSTLHFVDPANPATKRTLSLPNLFLRDSSIHSDHVHPASQQRLFRTTDIPLDGHLVGYGVHDIPGKGDCLVTEWSTPLASAPPSSKAAKLSVVPLDLLVAILEGDNLAHEKQGHLPPATPWDRAQLERTLIRVPYADFQHSDAALERTLAGLIQDGICIVTGVPTAERDGHDKPELRKLVERIGSLRRTWYGDLWDVKAEDGSLNIAYTNLDLGLHMDLTHFDNPPRYQFLHSLLNRHVVGGTSYFVDTFALAEHLRHHSPSAFDTLATEHVTFEYRNGPHHTRFVRPTLELAHAPAGQGGASGHHAAKVHAVNYSPPFQGPLTLERMTRTGAAGAETVSDDAERLARLHDALGQFAALCDDPEQRWRWTHQLAEGECVVFDNRRVLHARTAFEFVRPPPGEGEHEGGEEAGRWLKGAYMDGDELWSRWRVLKAKQRAERDKARTRGRTLFV</sequence>
<dbReference type="AlphaFoldDB" id="A0A194S6K0"/>
<feature type="compositionally biased region" description="Pro residues" evidence="7">
    <location>
        <begin position="33"/>
        <end position="52"/>
    </location>
</feature>